<feature type="domain" description="Peptidase S55" evidence="2">
    <location>
        <begin position="1"/>
        <end position="154"/>
    </location>
</feature>
<protein>
    <recommendedName>
        <fullName evidence="2">Peptidase S55 domain-containing protein</fullName>
    </recommendedName>
</protein>
<feature type="region of interest" description="Disordered" evidence="1">
    <location>
        <begin position="149"/>
        <end position="177"/>
    </location>
</feature>
<dbReference type="PROSITE" id="PS51494">
    <property type="entry name" value="SPOIVB"/>
    <property type="match status" value="1"/>
</dbReference>
<dbReference type="EMBL" id="CP089983">
    <property type="protein sequence ID" value="WXB06513.1"/>
    <property type="molecule type" value="Genomic_DNA"/>
</dbReference>
<keyword evidence="4" id="KW-1185">Reference proteome</keyword>
<evidence type="ECO:0000313" key="3">
    <source>
        <dbReference type="EMBL" id="WXB06513.1"/>
    </source>
</evidence>
<sequence length="626" mass="67457">MRTHPFGLPGLTGLALFVGLVAGLGLSLPLARGQARNPTIGVNEIKEGMKGYGLTVFRGTVPERFDVEVVGVLHNFRPSQDLILIKTPHPRLNITRNVKGMSGSPIYLDGGRLAGAYAYSLSNFQAEPVAGVTPIAPMLTEMQRPIPPGFWPSDRRGPLPAAPQPASPRRASLDSNGFEGAPGGYSLLAHAEQMAKRVARDRSGPVPTGTPLLMAGVGDRAAQLARKLFEPLGLEPMAAGGGQSPRADAPQHYVDGGAIGVQLTSGDVSMMGLGTVTHVQGNKLVAFGHPMFNAGDSALPTAIGSVLWIYASEQHSFKVGEAVRPLGALVQDRQSAIVIDEKQSGPTFPVRVEVKGVEVAPRKVWNSDVVEEKFMSPSLMATVFGSVVEATISERRDVTWQLHSKVSIKNHGTIELDDFGVAVGGLPEAGEWAASRAVRAVGDVLNNPWEPARIERVESTLNVQYTRDLWRLRGVELLDDEVDAGQRARITLHLSPFAGPDAVRTIEVTMAPELAGREVELEIVPGYEVTPELSAPENLTQLIANEPRQSVMPKSVVVQYRVPSQGVTYRGHVAARLPDFALDALRPTHASVGPDPFNSYVRTVIPMDRYIDGRDRVKVKVRENLR</sequence>
<evidence type="ECO:0000256" key="1">
    <source>
        <dbReference type="SAM" id="MobiDB-lite"/>
    </source>
</evidence>
<proteinExistence type="predicted"/>
<accession>A0ABZ2L6L0</accession>
<evidence type="ECO:0000259" key="2">
    <source>
        <dbReference type="PROSITE" id="PS51494"/>
    </source>
</evidence>
<name>A0ABZ2L6L0_9BACT</name>
<dbReference type="Proteomes" id="UP001374803">
    <property type="component" value="Chromosome"/>
</dbReference>
<reference evidence="3" key="1">
    <citation type="submission" date="2021-12" db="EMBL/GenBank/DDBJ databases">
        <title>Discovery of the Pendulisporaceae a myxobacterial family with distinct sporulation behavior and unique specialized metabolism.</title>
        <authorList>
            <person name="Garcia R."/>
            <person name="Popoff A."/>
            <person name="Bader C.D."/>
            <person name="Loehr J."/>
            <person name="Walesch S."/>
            <person name="Walt C."/>
            <person name="Boldt J."/>
            <person name="Bunk B."/>
            <person name="Haeckl F.J.F.P.J."/>
            <person name="Gunesch A.P."/>
            <person name="Birkelbach J."/>
            <person name="Nuebel U."/>
            <person name="Pietschmann T."/>
            <person name="Bach T."/>
            <person name="Mueller R."/>
        </authorList>
    </citation>
    <scope>NUCLEOTIDE SEQUENCE</scope>
    <source>
        <strain evidence="3">MSr11367</strain>
    </source>
</reference>
<organism evidence="3 4">
    <name type="scientific">Pendulispora rubella</name>
    <dbReference type="NCBI Taxonomy" id="2741070"/>
    <lineage>
        <taxon>Bacteria</taxon>
        <taxon>Pseudomonadati</taxon>
        <taxon>Myxococcota</taxon>
        <taxon>Myxococcia</taxon>
        <taxon>Myxococcales</taxon>
        <taxon>Sorangiineae</taxon>
        <taxon>Pendulisporaceae</taxon>
        <taxon>Pendulispora</taxon>
    </lineage>
</organism>
<gene>
    <name evidence="3" type="ORF">LVJ94_04545</name>
</gene>
<evidence type="ECO:0000313" key="4">
    <source>
        <dbReference type="Proteomes" id="UP001374803"/>
    </source>
</evidence>
<dbReference type="RefSeq" id="WP_394836161.1">
    <property type="nucleotide sequence ID" value="NZ_CP089929.1"/>
</dbReference>
<dbReference type="InterPro" id="IPR008763">
    <property type="entry name" value="Peptidase_S55"/>
</dbReference>